<keyword evidence="3" id="KW-1185">Reference proteome</keyword>
<dbReference type="Proteomes" id="UP001174936">
    <property type="component" value="Unassembled WGS sequence"/>
</dbReference>
<dbReference type="PANTHER" id="PTHR38166:SF1">
    <property type="entry name" value="C2H2-TYPE DOMAIN-CONTAINING PROTEIN"/>
    <property type="match status" value="1"/>
</dbReference>
<evidence type="ECO:0000256" key="1">
    <source>
        <dbReference type="SAM" id="MobiDB-lite"/>
    </source>
</evidence>
<comment type="caution">
    <text evidence="2">The sequence shown here is derived from an EMBL/GenBank/DDBJ whole genome shotgun (WGS) entry which is preliminary data.</text>
</comment>
<feature type="region of interest" description="Disordered" evidence="1">
    <location>
        <begin position="80"/>
        <end position="99"/>
    </location>
</feature>
<feature type="compositionally biased region" description="Low complexity" evidence="1">
    <location>
        <begin position="152"/>
        <end position="166"/>
    </location>
</feature>
<feature type="compositionally biased region" description="Basic and acidic residues" evidence="1">
    <location>
        <begin position="533"/>
        <end position="545"/>
    </location>
</feature>
<feature type="compositionally biased region" description="Polar residues" evidence="1">
    <location>
        <begin position="454"/>
        <end position="464"/>
    </location>
</feature>
<feature type="region of interest" description="Disordered" evidence="1">
    <location>
        <begin position="520"/>
        <end position="545"/>
    </location>
</feature>
<feature type="region of interest" description="Disordered" evidence="1">
    <location>
        <begin position="422"/>
        <end position="464"/>
    </location>
</feature>
<accession>A0AA39XVT8</accession>
<evidence type="ECO:0000313" key="2">
    <source>
        <dbReference type="EMBL" id="KAK0640735.1"/>
    </source>
</evidence>
<feature type="compositionally biased region" description="Polar residues" evidence="1">
    <location>
        <begin position="167"/>
        <end position="178"/>
    </location>
</feature>
<feature type="compositionally biased region" description="Basic and acidic residues" evidence="1">
    <location>
        <begin position="180"/>
        <end position="191"/>
    </location>
</feature>
<feature type="region of interest" description="Disordered" evidence="1">
    <location>
        <begin position="143"/>
        <end position="224"/>
    </location>
</feature>
<proteinExistence type="predicted"/>
<gene>
    <name evidence="2" type="ORF">B0T16DRAFT_460892</name>
</gene>
<reference evidence="2" key="1">
    <citation type="submission" date="2023-06" db="EMBL/GenBank/DDBJ databases">
        <title>Genome-scale phylogeny and comparative genomics of the fungal order Sordariales.</title>
        <authorList>
            <consortium name="Lawrence Berkeley National Laboratory"/>
            <person name="Hensen N."/>
            <person name="Bonometti L."/>
            <person name="Westerberg I."/>
            <person name="Brannstrom I.O."/>
            <person name="Guillou S."/>
            <person name="Cros-Aarteil S."/>
            <person name="Calhoun S."/>
            <person name="Haridas S."/>
            <person name="Kuo A."/>
            <person name="Mondo S."/>
            <person name="Pangilinan J."/>
            <person name="Riley R."/>
            <person name="Labutti K."/>
            <person name="Andreopoulos B."/>
            <person name="Lipzen A."/>
            <person name="Chen C."/>
            <person name="Yanf M."/>
            <person name="Daum C."/>
            <person name="Ng V."/>
            <person name="Clum A."/>
            <person name="Steindorff A."/>
            <person name="Ohm R."/>
            <person name="Martin F."/>
            <person name="Silar P."/>
            <person name="Natvig D."/>
            <person name="Lalanne C."/>
            <person name="Gautier V."/>
            <person name="Ament-Velasquez S.L."/>
            <person name="Kruys A."/>
            <person name="Hutchinson M.I."/>
            <person name="Powell A.J."/>
            <person name="Barry K."/>
            <person name="Miller A.N."/>
            <person name="Grigoriev I.V."/>
            <person name="Debuchy R."/>
            <person name="Gladieux P."/>
            <person name="Thoren M.H."/>
            <person name="Johannesson H."/>
        </authorList>
    </citation>
    <scope>NUCLEOTIDE SEQUENCE</scope>
    <source>
        <strain evidence="2">SMH2532-1</strain>
    </source>
</reference>
<evidence type="ECO:0008006" key="4">
    <source>
        <dbReference type="Google" id="ProtNLM"/>
    </source>
</evidence>
<dbReference type="EMBL" id="JAULSV010000006">
    <property type="protein sequence ID" value="KAK0640735.1"/>
    <property type="molecule type" value="Genomic_DNA"/>
</dbReference>
<protein>
    <recommendedName>
        <fullName evidence="4">C2H2-type domain-containing protein</fullName>
    </recommendedName>
</protein>
<feature type="region of interest" description="Disordered" evidence="1">
    <location>
        <begin position="1"/>
        <end position="62"/>
    </location>
</feature>
<organism evidence="2 3">
    <name type="scientific">Cercophora newfieldiana</name>
    <dbReference type="NCBI Taxonomy" id="92897"/>
    <lineage>
        <taxon>Eukaryota</taxon>
        <taxon>Fungi</taxon>
        <taxon>Dikarya</taxon>
        <taxon>Ascomycota</taxon>
        <taxon>Pezizomycotina</taxon>
        <taxon>Sordariomycetes</taxon>
        <taxon>Sordariomycetidae</taxon>
        <taxon>Sordariales</taxon>
        <taxon>Lasiosphaeriaceae</taxon>
        <taxon>Cercophora</taxon>
    </lineage>
</organism>
<feature type="compositionally biased region" description="Low complexity" evidence="1">
    <location>
        <begin position="422"/>
        <end position="435"/>
    </location>
</feature>
<name>A0AA39XVT8_9PEZI</name>
<feature type="compositionally biased region" description="Pro residues" evidence="1">
    <location>
        <begin position="593"/>
        <end position="602"/>
    </location>
</feature>
<feature type="compositionally biased region" description="Polar residues" evidence="1">
    <location>
        <begin position="12"/>
        <end position="29"/>
    </location>
</feature>
<sequence length="686" mass="76327">MSHPTRVLSWDASISSSRWRQRSPSLSKSDSFHHGHVPRQTEQPGPLETHEDRWSSRLQPRQSHTLRLALTRKAAIEKQKRQSLLQGGPDDAVKKLEGKDDLAPEIQADIMQDRSAIDGRRSIRALRIWDSVARRLEESVALDTPEHTSNASEVSESVYEESVISSPRTSSYGVPRSTSSRRDTIGRTERKSRIRRSSYGVPSEADSRHGSQRDTAAGESKPLFPCPYRRRNPIRFNIRDHEHCARTQFATMLDLRHHILVHHQRRRPRHQCRRCGVEFDAQTELDDHLMVPKDQICEITTIQPSGDHEDGITEDTERVVAGSADTKDDWDWTLIWRTVFPDDKTVPDPDLHPVVELVEVEQALDNGQDTLKASLQDKLRLLLPNTIEDSYCNFLAGQLELVVETHHANIMRQCLIQLNSASGPSTPASTATKPANSRVQGSLAKKNTRRSRRSTILPTRSSSTTEAIPDVAKEVSFIQLRPRLLERNTIHINPDETLSPIFPPSGGNLIADLTPAPLAISAPSPNDTTNYPAHDDYAAPRESRDSGIGIPCDVCESEACRCREIILSLAAGKASPVSDAESTPQSPLGLLSLPPPPPPPKNPAHVQVATECQSNTRRLSQIPLAVPSRAGPQSLRPHPKLRVKTTNIGLGVMGPDSADGFSPQSFKQRVLRTQGVRYPEQVEWSV</sequence>
<dbReference type="PANTHER" id="PTHR38166">
    <property type="entry name" value="C2H2-TYPE DOMAIN-CONTAINING PROTEIN-RELATED"/>
    <property type="match status" value="1"/>
</dbReference>
<dbReference type="AlphaFoldDB" id="A0AA39XVT8"/>
<feature type="region of interest" description="Disordered" evidence="1">
    <location>
        <begin position="573"/>
        <end position="605"/>
    </location>
</feature>
<evidence type="ECO:0000313" key="3">
    <source>
        <dbReference type="Proteomes" id="UP001174936"/>
    </source>
</evidence>